<dbReference type="InterPro" id="IPR038727">
    <property type="entry name" value="NadR/Ttd14_AAA_dom"/>
</dbReference>
<proteinExistence type="predicted"/>
<dbReference type="Pfam" id="PF13521">
    <property type="entry name" value="AAA_28"/>
    <property type="match status" value="1"/>
</dbReference>
<protein>
    <submittedName>
        <fullName evidence="2">AAA domain-containing protein</fullName>
    </submittedName>
</protein>
<name>A0ABR4IM62_9EURO</name>
<accession>A0ABR4IM62</accession>
<evidence type="ECO:0000313" key="2">
    <source>
        <dbReference type="EMBL" id="KAL2827982.1"/>
    </source>
</evidence>
<evidence type="ECO:0000259" key="1">
    <source>
        <dbReference type="Pfam" id="PF13521"/>
    </source>
</evidence>
<dbReference type="SUPFAM" id="SSF52540">
    <property type="entry name" value="P-loop containing nucleoside triphosphate hydrolases"/>
    <property type="match status" value="1"/>
</dbReference>
<gene>
    <name evidence="2" type="ORF">BDW59DRAFT_159940</name>
</gene>
<dbReference type="Gene3D" id="3.40.50.300">
    <property type="entry name" value="P-loop containing nucleotide triphosphate hydrolases"/>
    <property type="match status" value="1"/>
</dbReference>
<reference evidence="2 3" key="1">
    <citation type="submission" date="2024-07" db="EMBL/GenBank/DDBJ databases">
        <title>Section-level genome sequencing and comparative genomics of Aspergillus sections Usti and Cavernicolus.</title>
        <authorList>
            <consortium name="Lawrence Berkeley National Laboratory"/>
            <person name="Nybo J.L."/>
            <person name="Vesth T.C."/>
            <person name="Theobald S."/>
            <person name="Frisvad J.C."/>
            <person name="Larsen T.O."/>
            <person name="Kjaerboelling I."/>
            <person name="Rothschild-Mancinelli K."/>
            <person name="Lyhne E.K."/>
            <person name="Kogle M.E."/>
            <person name="Barry K."/>
            <person name="Clum A."/>
            <person name="Na H."/>
            <person name="Ledsgaard L."/>
            <person name="Lin J."/>
            <person name="Lipzen A."/>
            <person name="Kuo A."/>
            <person name="Riley R."/>
            <person name="Mondo S."/>
            <person name="LaButti K."/>
            <person name="Haridas S."/>
            <person name="Pangalinan J."/>
            <person name="Salamov A.A."/>
            <person name="Simmons B.A."/>
            <person name="Magnuson J.K."/>
            <person name="Chen J."/>
            <person name="Drula E."/>
            <person name="Henrissat B."/>
            <person name="Wiebenga A."/>
            <person name="Lubbers R.J."/>
            <person name="Gomes A.C."/>
            <person name="Makela M.R."/>
            <person name="Stajich J."/>
            <person name="Grigoriev I.V."/>
            <person name="Mortensen U.H."/>
            <person name="De vries R.P."/>
            <person name="Baker S.E."/>
            <person name="Andersen M.R."/>
        </authorList>
    </citation>
    <scope>NUCLEOTIDE SEQUENCE [LARGE SCALE GENOMIC DNA]</scope>
    <source>
        <strain evidence="2 3">CBS 600.67</strain>
    </source>
</reference>
<dbReference type="InterPro" id="IPR027417">
    <property type="entry name" value="P-loop_NTPase"/>
</dbReference>
<keyword evidence="3" id="KW-1185">Reference proteome</keyword>
<dbReference type="EMBL" id="JBFXLS010000022">
    <property type="protein sequence ID" value="KAL2827982.1"/>
    <property type="molecule type" value="Genomic_DNA"/>
</dbReference>
<evidence type="ECO:0000313" key="3">
    <source>
        <dbReference type="Proteomes" id="UP001610335"/>
    </source>
</evidence>
<sequence>MQASSLYIIGAQCTGKTTLVNALQDALSQRYPSLLFRPITEVAREVLRQHQFTRDDITDSPDRALELQRLILAAQFEEENKESTTPVLCDRSGVDPIVYAVKYGPRHAQQMLEDSPQWHFLRGRIRKSLVIICPPHRGWYKDDGTRLMAKSWAEWEDVHITFVQVLETNGIAYQVMPQELLDLQDRVDFVLHLWNSR</sequence>
<organism evidence="2 3">
    <name type="scientific">Aspergillus cavernicola</name>
    <dbReference type="NCBI Taxonomy" id="176166"/>
    <lineage>
        <taxon>Eukaryota</taxon>
        <taxon>Fungi</taxon>
        <taxon>Dikarya</taxon>
        <taxon>Ascomycota</taxon>
        <taxon>Pezizomycotina</taxon>
        <taxon>Eurotiomycetes</taxon>
        <taxon>Eurotiomycetidae</taxon>
        <taxon>Eurotiales</taxon>
        <taxon>Aspergillaceae</taxon>
        <taxon>Aspergillus</taxon>
        <taxon>Aspergillus subgen. Nidulantes</taxon>
    </lineage>
</organism>
<comment type="caution">
    <text evidence="2">The sequence shown here is derived from an EMBL/GenBank/DDBJ whole genome shotgun (WGS) entry which is preliminary data.</text>
</comment>
<feature type="domain" description="NadR/Ttd14 AAA" evidence="1">
    <location>
        <begin position="7"/>
        <end position="178"/>
    </location>
</feature>
<dbReference type="Proteomes" id="UP001610335">
    <property type="component" value="Unassembled WGS sequence"/>
</dbReference>